<evidence type="ECO:0000256" key="9">
    <source>
        <dbReference type="PROSITE-ProRule" id="PRU00146"/>
    </source>
</evidence>
<dbReference type="Gene3D" id="3.30.40.10">
    <property type="entry name" value="Zinc/RING finger domain, C3HC4 (zinc finger)"/>
    <property type="match status" value="1"/>
</dbReference>
<feature type="binding site" evidence="8">
    <location>
        <position position="215"/>
    </location>
    <ligand>
        <name>Zn(2+)</name>
        <dbReference type="ChEBI" id="CHEBI:29105"/>
        <label>1</label>
    </ligand>
</feature>
<dbReference type="PROSITE" id="PS50016">
    <property type="entry name" value="ZF_PHD_2"/>
    <property type="match status" value="1"/>
</dbReference>
<evidence type="ECO:0000256" key="11">
    <source>
        <dbReference type="SAM" id="MobiDB-lite"/>
    </source>
</evidence>
<feature type="binding site" evidence="8">
    <location>
        <position position="256"/>
    </location>
    <ligand>
        <name>Zn(2+)</name>
        <dbReference type="ChEBI" id="CHEBI:29105"/>
        <label>2</label>
    </ligand>
</feature>
<evidence type="ECO:0000256" key="2">
    <source>
        <dbReference type="ARBA" id="ARBA00010210"/>
    </source>
</evidence>
<dbReference type="FunFam" id="3.30.40.10:FF:000021">
    <property type="entry name" value="Inhibitor of growth 2b"/>
    <property type="match status" value="1"/>
</dbReference>
<keyword evidence="10" id="KW-0156">Chromatin regulator</keyword>
<feature type="compositionally biased region" description="Basic and acidic residues" evidence="11">
    <location>
        <begin position="123"/>
        <end position="154"/>
    </location>
</feature>
<dbReference type="InterPro" id="IPR028651">
    <property type="entry name" value="ING_fam"/>
</dbReference>
<dbReference type="GO" id="GO:0006325">
    <property type="term" value="P:chromatin organization"/>
    <property type="evidence" value="ECO:0007669"/>
    <property type="project" value="UniProtKB-KW"/>
</dbReference>
<dbReference type="GO" id="GO:0005634">
    <property type="term" value="C:nucleus"/>
    <property type="evidence" value="ECO:0007669"/>
    <property type="project" value="UniProtKB-SubCell"/>
</dbReference>
<dbReference type="SMART" id="SM01408">
    <property type="entry name" value="ING"/>
    <property type="match status" value="1"/>
</dbReference>
<dbReference type="PROSITE" id="PS01359">
    <property type="entry name" value="ZF_PHD_1"/>
    <property type="match status" value="1"/>
</dbReference>
<feature type="region of interest" description="Disordered" evidence="11">
    <location>
        <begin position="123"/>
        <end position="206"/>
    </location>
</feature>
<feature type="binding site" evidence="8">
    <location>
        <position position="213"/>
    </location>
    <ligand>
        <name>Zn(2+)</name>
        <dbReference type="ChEBI" id="CHEBI:29105"/>
        <label>1</label>
    </ligand>
</feature>
<dbReference type="InterPro" id="IPR011011">
    <property type="entry name" value="Znf_FYVE_PHD"/>
</dbReference>
<accession>A0A0P4W150</accession>
<feature type="site" description="Histone H3K4me3 binding" evidence="7">
    <location>
        <position position="212"/>
    </location>
</feature>
<organism evidence="13">
    <name type="scientific">Scylla olivacea</name>
    <name type="common">Orange mud crab</name>
    <name type="synonym">Cancer olivacea</name>
    <dbReference type="NCBI Taxonomy" id="85551"/>
    <lineage>
        <taxon>Eukaryota</taxon>
        <taxon>Metazoa</taxon>
        <taxon>Ecdysozoa</taxon>
        <taxon>Arthropoda</taxon>
        <taxon>Crustacea</taxon>
        <taxon>Multicrustacea</taxon>
        <taxon>Malacostraca</taxon>
        <taxon>Eumalacostraca</taxon>
        <taxon>Eucarida</taxon>
        <taxon>Decapoda</taxon>
        <taxon>Pleocyemata</taxon>
        <taxon>Brachyura</taxon>
        <taxon>Eubrachyura</taxon>
        <taxon>Portunoidea</taxon>
        <taxon>Portunidae</taxon>
        <taxon>Portuninae</taxon>
        <taxon>Scylla</taxon>
    </lineage>
</organism>
<feature type="binding site" evidence="8">
    <location>
        <position position="253"/>
    </location>
    <ligand>
        <name>Zn(2+)</name>
        <dbReference type="ChEBI" id="CHEBI:29105"/>
        <label>2</label>
    </ligand>
</feature>
<feature type="binding site" evidence="8">
    <location>
        <position position="240"/>
    </location>
    <ligand>
        <name>Zn(2+)</name>
        <dbReference type="ChEBI" id="CHEBI:29105"/>
        <label>1</label>
    </ligand>
</feature>
<feature type="site" description="Histone H3K4me3 binding" evidence="7">
    <location>
        <position position="227"/>
    </location>
</feature>
<comment type="similarity">
    <text evidence="2 10">Belongs to the ING family.</text>
</comment>
<feature type="site" description="Histone H3K4me3 binding" evidence="7">
    <location>
        <position position="223"/>
    </location>
</feature>
<dbReference type="EMBL" id="GDRN01148127">
    <property type="protein sequence ID" value="JAI56636.1"/>
    <property type="molecule type" value="Transcribed_RNA"/>
</dbReference>
<dbReference type="Gene3D" id="6.10.140.1740">
    <property type="match status" value="1"/>
</dbReference>
<dbReference type="SMART" id="SM00249">
    <property type="entry name" value="PHD"/>
    <property type="match status" value="1"/>
</dbReference>
<feature type="binding site" evidence="8">
    <location>
        <position position="237"/>
    </location>
    <ligand>
        <name>Zn(2+)</name>
        <dbReference type="ChEBI" id="CHEBI:29105"/>
        <label>1</label>
    </ligand>
</feature>
<evidence type="ECO:0000256" key="7">
    <source>
        <dbReference type="PIRSR" id="PIRSR628651-50"/>
    </source>
</evidence>
<comment type="domain">
    <text evidence="10">The PHD-type zinc finger mediates the binding to H3K4me3.</text>
</comment>
<evidence type="ECO:0000259" key="12">
    <source>
        <dbReference type="PROSITE" id="PS50016"/>
    </source>
</evidence>
<keyword evidence="6 10" id="KW-0539">Nucleus</keyword>
<dbReference type="SUPFAM" id="SSF57903">
    <property type="entry name" value="FYVE/PHD zinc finger"/>
    <property type="match status" value="1"/>
</dbReference>
<name>A0A0P4W150_SCYOL</name>
<evidence type="ECO:0000256" key="10">
    <source>
        <dbReference type="RuleBase" id="RU361213"/>
    </source>
</evidence>
<keyword evidence="3 8" id="KW-0479">Metal-binding</keyword>
<feature type="binding site" evidence="8">
    <location>
        <position position="231"/>
    </location>
    <ligand>
        <name>Zn(2+)</name>
        <dbReference type="ChEBI" id="CHEBI:29105"/>
        <label>2</label>
    </ligand>
</feature>
<feature type="domain" description="PHD-type" evidence="12">
    <location>
        <begin position="210"/>
        <end position="259"/>
    </location>
</feature>
<dbReference type="PANTHER" id="PTHR10333:SF89">
    <property type="entry name" value="INHIBITOR OF GROWTH PROTEIN"/>
    <property type="match status" value="1"/>
</dbReference>
<feature type="site" description="Histone H3K4me3 binding" evidence="7">
    <location>
        <position position="235"/>
    </location>
</feature>
<dbReference type="GO" id="GO:0008270">
    <property type="term" value="F:zinc ion binding"/>
    <property type="evidence" value="ECO:0007669"/>
    <property type="project" value="UniProtKB-KW"/>
</dbReference>
<dbReference type="CDD" id="cd16857">
    <property type="entry name" value="ING_ING1_2"/>
    <property type="match status" value="1"/>
</dbReference>
<evidence type="ECO:0000256" key="8">
    <source>
        <dbReference type="PIRSR" id="PIRSR628651-51"/>
    </source>
</evidence>
<proteinExistence type="inferred from homology"/>
<feature type="binding site" evidence="8">
    <location>
        <position position="226"/>
    </location>
    <ligand>
        <name>Zn(2+)</name>
        <dbReference type="ChEBI" id="CHEBI:29105"/>
        <label>2</label>
    </ligand>
</feature>
<dbReference type="AlphaFoldDB" id="A0A0P4W150"/>
<dbReference type="Pfam" id="PF12998">
    <property type="entry name" value="ING"/>
    <property type="match status" value="1"/>
</dbReference>
<evidence type="ECO:0000256" key="1">
    <source>
        <dbReference type="ARBA" id="ARBA00004123"/>
    </source>
</evidence>
<reference evidence="13" key="1">
    <citation type="submission" date="2015-09" db="EMBL/GenBank/DDBJ databases">
        <title>Scylla olivacea transcriptome.</title>
        <authorList>
            <person name="Ikhwanuddin M."/>
        </authorList>
    </citation>
    <scope>NUCLEOTIDE SEQUENCE</scope>
</reference>
<dbReference type="GO" id="GO:0045893">
    <property type="term" value="P:positive regulation of DNA-templated transcription"/>
    <property type="evidence" value="ECO:0007669"/>
    <property type="project" value="TreeGrafter"/>
</dbReference>
<dbReference type="InterPro" id="IPR013083">
    <property type="entry name" value="Znf_RING/FYVE/PHD"/>
</dbReference>
<feature type="compositionally biased region" description="Basic residues" evidence="11">
    <location>
        <begin position="181"/>
        <end position="191"/>
    </location>
</feature>
<evidence type="ECO:0000256" key="4">
    <source>
        <dbReference type="ARBA" id="ARBA00022771"/>
    </source>
</evidence>
<comment type="subcellular location">
    <subcellularLocation>
        <location evidence="1 10">Nucleus</location>
    </subcellularLocation>
</comment>
<keyword evidence="4 9" id="KW-0863">Zinc-finger</keyword>
<dbReference type="InterPro" id="IPR024610">
    <property type="entry name" value="ING_N_histone-binding"/>
</dbReference>
<evidence type="ECO:0000313" key="13">
    <source>
        <dbReference type="EMBL" id="JAI56636.1"/>
    </source>
</evidence>
<comment type="function">
    <text evidence="10">Component of an histone acetyltransferase complex.</text>
</comment>
<evidence type="ECO:0000256" key="5">
    <source>
        <dbReference type="ARBA" id="ARBA00022833"/>
    </source>
</evidence>
<evidence type="ECO:0000256" key="6">
    <source>
        <dbReference type="ARBA" id="ARBA00023242"/>
    </source>
</evidence>
<dbReference type="CDD" id="cd15584">
    <property type="entry name" value="PHD_ING1_2"/>
    <property type="match status" value="1"/>
</dbReference>
<comment type="subunit">
    <text evidence="10">Component of an histone acetyltransferase complex. Interacts with H3K4me3 and to a lesser extent with H3K4me2.</text>
</comment>
<dbReference type="InterPro" id="IPR019787">
    <property type="entry name" value="Znf_PHD-finger"/>
</dbReference>
<dbReference type="InterPro" id="IPR001965">
    <property type="entry name" value="Znf_PHD"/>
</dbReference>
<keyword evidence="5 8" id="KW-0862">Zinc</keyword>
<sequence>MGDPMEKMLNQAALEALYSATYVDNFLDTVENLPDEVQREISSMRELDVRYQALLQDMEGLRGQLEGELDSISLKRVMVQIQDKLISTQEIGDDKLQIVQHILDIIENRQRQLELDSKNLDFGQEQEKSESCKEVQPERVSKRARRTRNEHTTSHNENSSEAPAATHTEKTSNAKGSAQKKTTKKKKRKTRVEREREDSPTEIPIDPDEPTYCLCEQVSYGEMIGCDNDLCPIEWFHFSCVGLTNKPKGKWFCPKCRGDKPTVMKPRAQFLKELEKYNKEKEEKS</sequence>
<protein>
    <recommendedName>
        <fullName evidence="10">Inhibitor of growth protein</fullName>
    </recommendedName>
</protein>
<dbReference type="PANTHER" id="PTHR10333">
    <property type="entry name" value="INHIBITOR OF GROWTH PROTEIN"/>
    <property type="match status" value="1"/>
</dbReference>
<dbReference type="InterPro" id="IPR028643">
    <property type="entry name" value="ING1_PHD_Znf"/>
</dbReference>
<dbReference type="InterPro" id="IPR019786">
    <property type="entry name" value="Zinc_finger_PHD-type_CS"/>
</dbReference>
<evidence type="ECO:0000256" key="3">
    <source>
        <dbReference type="ARBA" id="ARBA00022723"/>
    </source>
</evidence>